<feature type="signal peptide" evidence="8">
    <location>
        <begin position="1"/>
        <end position="22"/>
    </location>
</feature>
<keyword evidence="5 7" id="KW-1015">Disulfide bond</keyword>
<dbReference type="GeneID" id="116304534"/>
<dbReference type="InterPro" id="IPR051830">
    <property type="entry name" value="NOTCH_homolog"/>
</dbReference>
<evidence type="ECO:0000256" key="6">
    <source>
        <dbReference type="ARBA" id="ARBA00023180"/>
    </source>
</evidence>
<evidence type="ECO:0000256" key="5">
    <source>
        <dbReference type="ARBA" id="ARBA00023157"/>
    </source>
</evidence>
<dbReference type="Pfam" id="PF00008">
    <property type="entry name" value="EGF"/>
    <property type="match status" value="5"/>
</dbReference>
<accession>A0A6P8IT29</accession>
<dbReference type="PROSITE" id="PS01186">
    <property type="entry name" value="EGF_2"/>
    <property type="match status" value="4"/>
</dbReference>
<evidence type="ECO:0000256" key="7">
    <source>
        <dbReference type="PROSITE-ProRule" id="PRU00076"/>
    </source>
</evidence>
<name>A0A6P8IT29_ACTTE</name>
<evidence type="ECO:0000256" key="2">
    <source>
        <dbReference type="ARBA" id="ARBA00022536"/>
    </source>
</evidence>
<dbReference type="FunFam" id="2.10.25.10:FF:000173">
    <property type="entry name" value="Neurogenic locus notch protein 2"/>
    <property type="match status" value="1"/>
</dbReference>
<feature type="disulfide bond" evidence="7">
    <location>
        <begin position="237"/>
        <end position="246"/>
    </location>
</feature>
<evidence type="ECO:0000256" key="4">
    <source>
        <dbReference type="ARBA" id="ARBA00022737"/>
    </source>
</evidence>
<dbReference type="AlphaFoldDB" id="A0A6P8IT29"/>
<dbReference type="Gene3D" id="2.10.25.10">
    <property type="entry name" value="Laminin"/>
    <property type="match status" value="7"/>
</dbReference>
<keyword evidence="4" id="KW-0677">Repeat</keyword>
<evidence type="ECO:0000259" key="9">
    <source>
        <dbReference type="PROSITE" id="PS50026"/>
    </source>
</evidence>
<evidence type="ECO:0000256" key="8">
    <source>
        <dbReference type="SAM" id="SignalP"/>
    </source>
</evidence>
<comment type="similarity">
    <text evidence="1">Belongs to the EGF domain peptide family.</text>
</comment>
<keyword evidence="3 8" id="KW-0732">Signal</keyword>
<dbReference type="PANTHER" id="PTHR24033">
    <property type="entry name" value="EGF-LIKE DOMAIN-CONTAINING PROTEIN"/>
    <property type="match status" value="1"/>
</dbReference>
<comment type="caution">
    <text evidence="7">Lacks conserved residue(s) required for the propagation of feature annotation.</text>
</comment>
<protein>
    <submittedName>
        <fullName evidence="11">Fibropellin-3-like isoform X1</fullName>
    </submittedName>
</protein>
<keyword evidence="10" id="KW-1185">Reference proteome</keyword>
<feature type="domain" description="EGF-like" evidence="9">
    <location>
        <begin position="321"/>
        <end position="357"/>
    </location>
</feature>
<evidence type="ECO:0000313" key="10">
    <source>
        <dbReference type="Proteomes" id="UP000515163"/>
    </source>
</evidence>
<feature type="domain" description="EGF-like" evidence="9">
    <location>
        <begin position="173"/>
        <end position="210"/>
    </location>
</feature>
<dbReference type="FunFam" id="2.10.25.10:FF:000321">
    <property type="entry name" value="Protein delta homolog 1"/>
    <property type="match status" value="1"/>
</dbReference>
<dbReference type="PROSITE" id="PS00022">
    <property type="entry name" value="EGF_1"/>
    <property type="match status" value="6"/>
</dbReference>
<feature type="disulfide bond" evidence="7">
    <location>
        <begin position="200"/>
        <end position="209"/>
    </location>
</feature>
<feature type="domain" description="EGF-like" evidence="9">
    <location>
        <begin position="211"/>
        <end position="247"/>
    </location>
</feature>
<dbReference type="FunFam" id="2.10.25.10:FF:000255">
    <property type="entry name" value="Sushi, nidogen and EGF-like domains 1"/>
    <property type="match status" value="1"/>
</dbReference>
<reference evidence="11" key="1">
    <citation type="submission" date="2025-08" db="UniProtKB">
        <authorList>
            <consortium name="RefSeq"/>
        </authorList>
    </citation>
    <scope>IDENTIFICATION</scope>
    <source>
        <tissue evidence="11">Tentacle</tissue>
    </source>
</reference>
<feature type="domain" description="EGF-like" evidence="9">
    <location>
        <begin position="285"/>
        <end position="318"/>
    </location>
</feature>
<dbReference type="InterPro" id="IPR001881">
    <property type="entry name" value="EGF-like_Ca-bd_dom"/>
</dbReference>
<dbReference type="PANTHER" id="PTHR24033:SF151">
    <property type="entry name" value="NOTCH 2"/>
    <property type="match status" value="1"/>
</dbReference>
<feature type="domain" description="EGF-like" evidence="9">
    <location>
        <begin position="248"/>
        <end position="284"/>
    </location>
</feature>
<dbReference type="GO" id="GO:0005509">
    <property type="term" value="F:calcium ion binding"/>
    <property type="evidence" value="ECO:0007669"/>
    <property type="project" value="InterPro"/>
</dbReference>
<dbReference type="RefSeq" id="XP_031570144.1">
    <property type="nucleotide sequence ID" value="XM_031714284.1"/>
</dbReference>
<dbReference type="SMART" id="SM00181">
    <property type="entry name" value="EGF"/>
    <property type="match status" value="7"/>
</dbReference>
<feature type="disulfide bond" evidence="7">
    <location>
        <begin position="274"/>
        <end position="283"/>
    </location>
</feature>
<dbReference type="Pfam" id="PF12661">
    <property type="entry name" value="hEGF"/>
    <property type="match status" value="1"/>
</dbReference>
<evidence type="ECO:0000313" key="11">
    <source>
        <dbReference type="RefSeq" id="XP_031570144.1"/>
    </source>
</evidence>
<dbReference type="PRINTS" id="PR00010">
    <property type="entry name" value="EGFBLOOD"/>
</dbReference>
<feature type="disulfide bond" evidence="7">
    <location>
        <begin position="389"/>
        <end position="398"/>
    </location>
</feature>
<dbReference type="Proteomes" id="UP000515163">
    <property type="component" value="Unplaced"/>
</dbReference>
<organism evidence="10 11">
    <name type="scientific">Actinia tenebrosa</name>
    <name type="common">Australian red waratah sea anemone</name>
    <dbReference type="NCBI Taxonomy" id="6105"/>
    <lineage>
        <taxon>Eukaryota</taxon>
        <taxon>Metazoa</taxon>
        <taxon>Cnidaria</taxon>
        <taxon>Anthozoa</taxon>
        <taxon>Hexacorallia</taxon>
        <taxon>Actiniaria</taxon>
        <taxon>Actiniidae</taxon>
        <taxon>Actinia</taxon>
    </lineage>
</organism>
<evidence type="ECO:0000256" key="3">
    <source>
        <dbReference type="ARBA" id="ARBA00022729"/>
    </source>
</evidence>
<dbReference type="InterPro" id="IPR000742">
    <property type="entry name" value="EGF"/>
</dbReference>
<dbReference type="PROSITE" id="PS50026">
    <property type="entry name" value="EGF_3"/>
    <property type="match status" value="7"/>
</dbReference>
<feature type="disulfide bond" evidence="7">
    <location>
        <begin position="347"/>
        <end position="356"/>
    </location>
</feature>
<feature type="disulfide bond" evidence="7">
    <location>
        <begin position="162"/>
        <end position="171"/>
    </location>
</feature>
<dbReference type="KEGG" id="aten:116304534"/>
<dbReference type="InterPro" id="IPR013032">
    <property type="entry name" value="EGF-like_CS"/>
</dbReference>
<dbReference type="OrthoDB" id="430340at2759"/>
<feature type="domain" description="EGF-like" evidence="9">
    <location>
        <begin position="136"/>
        <end position="172"/>
    </location>
</feature>
<dbReference type="CDD" id="cd00054">
    <property type="entry name" value="EGF_CA"/>
    <property type="match status" value="5"/>
</dbReference>
<dbReference type="InParanoid" id="A0A6P8IT29"/>
<sequence length="416" mass="45472">MNFKAGSLIFVVAVLVTGIATANQSTSKNIKGNKQESSAIIPTIDGKKVGLLHDSKKSAVKSFQWSNLPHKTGKTFAVKNQNLPSQKSGQGLLVRRQFIPNLVRKYQFLQQQYLNQPNDDRQSQAFYSNEETGSERSGPCSAQPCHNDGACMRKKRGFYCSCAPGYIGTHCETRKECDPDTCKNGGTCTEESMGRHLCTCAVGFRGENCEAVSKCHPNPCRNGGECSETEESYNCLCKEGYKGKNCEDINQCDPNPCKNAGTCFEQDGDFYCNCPSMYRGKTCEVISECSTARCINGGTCRDSNTGFGCKCPYGFYGKRCEVTACQPNPCLNGGVCSLFGNQHICRCSHGYSGKHCEVHSPCTQSICLNGGTCVDSMYTNSKYGFACVCPTHFDGILCEKRLPANINQDDEDNSPN</sequence>
<dbReference type="FunFam" id="2.10.25.10:FF:000122">
    <property type="entry name" value="Protein crumbs homolog 2"/>
    <property type="match status" value="1"/>
</dbReference>
<proteinExistence type="inferred from homology"/>
<dbReference type="FunFam" id="2.10.25.10:FF:000434">
    <property type="entry name" value="Predicted protein"/>
    <property type="match status" value="1"/>
</dbReference>
<keyword evidence="2 7" id="KW-0245">EGF-like domain</keyword>
<dbReference type="SMART" id="SM00179">
    <property type="entry name" value="EGF_CA"/>
    <property type="match status" value="6"/>
</dbReference>
<gene>
    <name evidence="11" type="primary">LOC116304534</name>
</gene>
<evidence type="ECO:0000256" key="1">
    <source>
        <dbReference type="ARBA" id="ARBA00006373"/>
    </source>
</evidence>
<keyword evidence="6" id="KW-0325">Glycoprotein</keyword>
<feature type="domain" description="EGF-like" evidence="9">
    <location>
        <begin position="358"/>
        <end position="399"/>
    </location>
</feature>
<dbReference type="SUPFAM" id="SSF57196">
    <property type="entry name" value="EGF/Laminin"/>
    <property type="match status" value="7"/>
</dbReference>
<feature type="chain" id="PRO_5028250185" evidence="8">
    <location>
        <begin position="23"/>
        <end position="416"/>
    </location>
</feature>